<keyword evidence="3" id="KW-1185">Reference proteome</keyword>
<dbReference type="Proteomes" id="UP000007161">
    <property type="component" value="Chromosome"/>
</dbReference>
<gene>
    <name evidence="2" type="ordered locus">Marpi_1676</name>
</gene>
<keyword evidence="1" id="KW-1133">Transmembrane helix</keyword>
<keyword evidence="1" id="KW-0472">Membrane</keyword>
<dbReference type="AlphaFoldDB" id="H2J548"/>
<evidence type="ECO:0000313" key="3">
    <source>
        <dbReference type="Proteomes" id="UP000007161"/>
    </source>
</evidence>
<dbReference type="PANTHER" id="PTHR36842:SF1">
    <property type="entry name" value="PROTEIN TOLB"/>
    <property type="match status" value="1"/>
</dbReference>
<dbReference type="RefSeq" id="WP_014297136.1">
    <property type="nucleotide sequence ID" value="NC_016751.1"/>
</dbReference>
<evidence type="ECO:0000313" key="2">
    <source>
        <dbReference type="EMBL" id="AEX86065.1"/>
    </source>
</evidence>
<dbReference type="KEGG" id="mpz:Marpi_1676"/>
<reference evidence="3" key="2">
    <citation type="submission" date="2012-01" db="EMBL/GenBank/DDBJ databases">
        <title>Complete sequence of chromosome of Marinitoga piezophila KA3.</title>
        <authorList>
            <person name="Lucas S."/>
            <person name="Han J."/>
            <person name="Lapidus A."/>
            <person name="Cheng J.-F."/>
            <person name="Goodwin L."/>
            <person name="Pitluck S."/>
            <person name="Peters L."/>
            <person name="Mikhailova N."/>
            <person name="Teshima H."/>
            <person name="Detter J.C."/>
            <person name="Han C."/>
            <person name="Tapia R."/>
            <person name="Land M."/>
            <person name="Hauser L."/>
            <person name="Kyrpides N."/>
            <person name="Ivanova N."/>
            <person name="Pagani I."/>
            <person name="Jebbar M."/>
            <person name="Vannier P."/>
            <person name="Oger P."/>
            <person name="Cario A."/>
            <person name="Bartlett D."/>
            <person name="Noll K.M."/>
            <person name="Woyke T."/>
        </authorList>
    </citation>
    <scope>NUCLEOTIDE SEQUENCE [LARGE SCALE GENOMIC DNA]</scope>
    <source>
        <strain evidence="3">DSM 14283 / JCM 11233 / KA3</strain>
    </source>
</reference>
<dbReference type="InterPro" id="IPR011042">
    <property type="entry name" value="6-blade_b-propeller_TolB-like"/>
</dbReference>
<protein>
    <submittedName>
        <fullName evidence="2">Uncharacterized protein</fullName>
    </submittedName>
</protein>
<dbReference type="PANTHER" id="PTHR36842">
    <property type="entry name" value="PROTEIN TOLB HOMOLOG"/>
    <property type="match status" value="1"/>
</dbReference>
<feature type="transmembrane region" description="Helical" evidence="1">
    <location>
        <begin position="5"/>
        <end position="25"/>
    </location>
</feature>
<dbReference type="OrthoDB" id="41077at2"/>
<name>H2J548_MARPK</name>
<dbReference type="eggNOG" id="COG0823">
    <property type="taxonomic scope" value="Bacteria"/>
</dbReference>
<dbReference type="EMBL" id="CP003257">
    <property type="protein sequence ID" value="AEX86065.1"/>
    <property type="molecule type" value="Genomic_DNA"/>
</dbReference>
<sequence length="806" mass="94746">MGKKILIVIIALLNVMIFSTNIYNFEYSLKNNSRVAETKYFKFIFEKNLSYIFPVLNKVADKLYENYEDFYETSPGSITVFVYDDVDFVNSFAIPHLNIIRLYVNQPDSSIGLTENVRTWLPFVFSHELNHVFYGNMRNKYIDWIPYDFIKKGLLSMNWQPSYLHEGLSIYMESKYFKGRFEDSIFNMYLMAEIISNKYPEYYLGSGSMTDKWSPAGFNYMYGAIFTKEISEKYGEETLKKIIQDMNSKLFFNTIKYSFEKVTGEKWKDFLLYIKVKYKNLYLGRSEKGYKDNYKPLNNAFHYTGNLNTDGEKLYYYGEFENKIKGVYKGDEYVGNYRKFSISKDGKLLYLSSITNNNENRNILYLKCDCPLSDKIIANRVRSFNFIDNNRVVYTTIKNGFTTTYIMDLRTGNKEKIISEGYYVINNFTSNGKEVYFSANFDNTTDIYKYEIETGNLLRLTRNQYTERDLFLYNDYLYFSADYEDNIYNIYRYNIKNKKLEKITNHIYGTFNPVIIKEKLYFIFYDENGYHISTLNLDNLSKKLIETVEFNEYIAVSPLIYHMKPDKYSKYEEKTKYNYIIPLVYNNKIGVGYISLSEGLNYGFGAGVLTDINNTSMIVGGYLNLYTNNFILSTIGNEGIYTDISISKDFQFYLKSKYYLTISNNLQLHNISPVSNTFSINITNNPYYINSIQLYNYNVSMNINNAYTSINISKPFYVFSFVTTPYGYYDTSGNLVLGTSFSKKIWNPDISIFDGKFRFDNLYLTGNISYNIPFHKTTCGISLIFNFTEFYWANVPIPIKIIDFSN</sequence>
<dbReference type="SUPFAM" id="SSF69304">
    <property type="entry name" value="Tricorn protease N-terminal domain"/>
    <property type="match status" value="1"/>
</dbReference>
<organism evidence="2 3">
    <name type="scientific">Marinitoga piezophila (strain DSM 14283 / JCM 11233 / KA3)</name>
    <dbReference type="NCBI Taxonomy" id="443254"/>
    <lineage>
        <taxon>Bacteria</taxon>
        <taxon>Thermotogati</taxon>
        <taxon>Thermotogota</taxon>
        <taxon>Thermotogae</taxon>
        <taxon>Petrotogales</taxon>
        <taxon>Petrotogaceae</taxon>
        <taxon>Marinitoga</taxon>
    </lineage>
</organism>
<dbReference type="Gene3D" id="2.120.10.30">
    <property type="entry name" value="TolB, C-terminal domain"/>
    <property type="match status" value="1"/>
</dbReference>
<dbReference type="HOGENOM" id="CLU_344774_0_0_0"/>
<accession>H2J548</accession>
<evidence type="ECO:0000256" key="1">
    <source>
        <dbReference type="SAM" id="Phobius"/>
    </source>
</evidence>
<proteinExistence type="predicted"/>
<dbReference type="STRING" id="443254.Marpi_1676"/>
<reference evidence="2 3" key="1">
    <citation type="journal article" date="2012" name="J. Bacteriol.">
        <title>Complete Genome Sequence of the Thermophilic, Piezophilic, Heterotrophic Bacterium Marinitoga piezophila KA3.</title>
        <authorList>
            <person name="Lucas S."/>
            <person name="Han J."/>
            <person name="Lapidus A."/>
            <person name="Cheng J.F."/>
            <person name="Goodwin L.A."/>
            <person name="Pitluck S."/>
            <person name="Peters L."/>
            <person name="Mikhailova N."/>
            <person name="Teshima H."/>
            <person name="Detter J.C."/>
            <person name="Han C."/>
            <person name="Tapia R."/>
            <person name="Land M."/>
            <person name="Hauser L."/>
            <person name="Kyrpides N.C."/>
            <person name="Ivanova N."/>
            <person name="Pagani I."/>
            <person name="Vannier P."/>
            <person name="Oger P."/>
            <person name="Bartlett D.H."/>
            <person name="Noll K.M."/>
            <person name="Woyke T."/>
            <person name="Jebbar M."/>
        </authorList>
    </citation>
    <scope>NUCLEOTIDE SEQUENCE [LARGE SCALE GENOMIC DNA]</scope>
    <source>
        <strain evidence="3">DSM 14283 / JCM 11233 / KA3</strain>
    </source>
</reference>
<keyword evidence="1" id="KW-0812">Transmembrane</keyword>